<dbReference type="PANTHER" id="PTHR21346">
    <property type="entry name" value="FUN14 DOMAIN CONTAINING"/>
    <property type="match status" value="1"/>
</dbReference>
<proteinExistence type="inferred from homology"/>
<evidence type="ECO:0000256" key="4">
    <source>
        <dbReference type="ARBA" id="ARBA00022989"/>
    </source>
</evidence>
<dbReference type="GO" id="GO:0000422">
    <property type="term" value="P:autophagy of mitochondrion"/>
    <property type="evidence" value="ECO:0007669"/>
    <property type="project" value="TreeGrafter"/>
</dbReference>
<evidence type="ECO:0000313" key="7">
    <source>
        <dbReference type="Proteomes" id="UP001152747"/>
    </source>
</evidence>
<dbReference type="PANTHER" id="PTHR21346:SF0">
    <property type="entry name" value="RE45833P"/>
    <property type="match status" value="1"/>
</dbReference>
<evidence type="ECO:0000256" key="3">
    <source>
        <dbReference type="ARBA" id="ARBA00022692"/>
    </source>
</evidence>
<dbReference type="AlphaFoldDB" id="A0A9P1IIE6"/>
<keyword evidence="7" id="KW-1185">Reference proteome</keyword>
<keyword evidence="5" id="KW-0472">Membrane</keyword>
<evidence type="ECO:0000256" key="2">
    <source>
        <dbReference type="ARBA" id="ARBA00009160"/>
    </source>
</evidence>
<keyword evidence="3" id="KW-0812">Transmembrane</keyword>
<dbReference type="InterPro" id="IPR007014">
    <property type="entry name" value="FUN14"/>
</dbReference>
<reference evidence="6" key="1">
    <citation type="submission" date="2022-11" db="EMBL/GenBank/DDBJ databases">
        <authorList>
            <person name="Kikuchi T."/>
        </authorList>
    </citation>
    <scope>NUCLEOTIDE SEQUENCE</scope>
    <source>
        <strain evidence="6">PS1010</strain>
    </source>
</reference>
<evidence type="ECO:0000313" key="6">
    <source>
        <dbReference type="EMBL" id="CAI5443757.1"/>
    </source>
</evidence>
<name>A0A9P1IIE6_9PELO</name>
<comment type="subcellular location">
    <subcellularLocation>
        <location evidence="1">Mitochondrion outer membrane</location>
        <topology evidence="1">Multi-pass membrane protein</topology>
    </subcellularLocation>
</comment>
<dbReference type="OrthoDB" id="163794at2759"/>
<dbReference type="EMBL" id="CANHGI010000002">
    <property type="protein sequence ID" value="CAI5443757.1"/>
    <property type="molecule type" value="Genomic_DNA"/>
</dbReference>
<comment type="caution">
    <text evidence="6">The sequence shown here is derived from an EMBL/GenBank/DDBJ whole genome shotgun (WGS) entry which is preliminary data.</text>
</comment>
<accession>A0A9P1IIE6</accession>
<comment type="similarity">
    <text evidence="2">Belongs to the FUN14 family.</text>
</comment>
<dbReference type="Pfam" id="PF04930">
    <property type="entry name" value="FUN14"/>
    <property type="match status" value="1"/>
</dbReference>
<dbReference type="Proteomes" id="UP001152747">
    <property type="component" value="Unassembled WGS sequence"/>
</dbReference>
<protein>
    <recommendedName>
        <fullName evidence="8">FUN14 domain-containing protein 1</fullName>
    </recommendedName>
</protein>
<dbReference type="GO" id="GO:0005741">
    <property type="term" value="C:mitochondrial outer membrane"/>
    <property type="evidence" value="ECO:0007669"/>
    <property type="project" value="UniProtKB-SubCell"/>
</dbReference>
<keyword evidence="4" id="KW-1133">Transmembrane helix</keyword>
<sequence>MCIDGEKKVAVVDKVLVFMIDLKKQTPPVQMGVGAGFGTVTGYFLTKGGRVVAATVGISFLLAQYGIHKGYITLNESKIKRDLNKLKKQVSDRASNLPVLSTFTEDTFFYDNRWIFGGFAAGMLIGFSLA</sequence>
<evidence type="ECO:0000256" key="5">
    <source>
        <dbReference type="ARBA" id="ARBA00023136"/>
    </source>
</evidence>
<gene>
    <name evidence="6" type="ORF">CAMP_LOCUS6394</name>
</gene>
<evidence type="ECO:0000256" key="1">
    <source>
        <dbReference type="ARBA" id="ARBA00004374"/>
    </source>
</evidence>
<organism evidence="6 7">
    <name type="scientific">Caenorhabditis angaria</name>
    <dbReference type="NCBI Taxonomy" id="860376"/>
    <lineage>
        <taxon>Eukaryota</taxon>
        <taxon>Metazoa</taxon>
        <taxon>Ecdysozoa</taxon>
        <taxon>Nematoda</taxon>
        <taxon>Chromadorea</taxon>
        <taxon>Rhabditida</taxon>
        <taxon>Rhabditina</taxon>
        <taxon>Rhabditomorpha</taxon>
        <taxon>Rhabditoidea</taxon>
        <taxon>Rhabditidae</taxon>
        <taxon>Peloderinae</taxon>
        <taxon>Caenorhabditis</taxon>
    </lineage>
</organism>
<evidence type="ECO:0008006" key="8">
    <source>
        <dbReference type="Google" id="ProtNLM"/>
    </source>
</evidence>